<dbReference type="Gene3D" id="3.30.300.20">
    <property type="match status" value="1"/>
</dbReference>
<comment type="similarity">
    <text evidence="2">Belongs to the RbfA family.</text>
</comment>
<protein>
    <recommendedName>
        <fullName evidence="2">Ribosome-binding factor A</fullName>
    </recommendedName>
</protein>
<evidence type="ECO:0000256" key="2">
    <source>
        <dbReference type="HAMAP-Rule" id="MF_00003"/>
    </source>
</evidence>
<proteinExistence type="inferred from homology"/>
<dbReference type="NCBIfam" id="TIGR00082">
    <property type="entry name" value="rbfA"/>
    <property type="match status" value="1"/>
</dbReference>
<evidence type="ECO:0000256" key="1">
    <source>
        <dbReference type="ARBA" id="ARBA00022517"/>
    </source>
</evidence>
<keyword evidence="4" id="KW-1185">Reference proteome</keyword>
<name>A0A4R6US49_9GAMM</name>
<comment type="function">
    <text evidence="2">One of several proteins that assist in the late maturation steps of the functional core of the 30S ribosomal subunit. Associates with free 30S ribosomal subunits (but not with 30S subunits that are part of 70S ribosomes or polysomes). Required for efficient processing of 16S rRNA. May interact with the 5'-terminal helix region of 16S rRNA.</text>
</comment>
<comment type="subcellular location">
    <subcellularLocation>
        <location evidence="2">Cytoplasm</location>
    </subcellularLocation>
</comment>
<dbReference type="InterPro" id="IPR000238">
    <property type="entry name" value="RbfA"/>
</dbReference>
<dbReference type="RefSeq" id="WP_133588641.1">
    <property type="nucleotide sequence ID" value="NZ_CP037953.1"/>
</dbReference>
<comment type="caution">
    <text evidence="3">The sequence shown here is derived from an EMBL/GenBank/DDBJ whole genome shotgun (WGS) entry which is preliminary data.</text>
</comment>
<keyword evidence="2" id="KW-0963">Cytoplasm</keyword>
<dbReference type="SUPFAM" id="SSF89919">
    <property type="entry name" value="Ribosome-binding factor A, RbfA"/>
    <property type="match status" value="1"/>
</dbReference>
<dbReference type="Proteomes" id="UP000295375">
    <property type="component" value="Unassembled WGS sequence"/>
</dbReference>
<reference evidence="3 4" key="1">
    <citation type="submission" date="2019-03" db="EMBL/GenBank/DDBJ databases">
        <title>Genomic Encyclopedia of Type Strains, Phase IV (KMG-IV): sequencing the most valuable type-strain genomes for metagenomic binning, comparative biology and taxonomic classification.</title>
        <authorList>
            <person name="Goeker M."/>
        </authorList>
    </citation>
    <scope>NUCLEOTIDE SEQUENCE [LARGE SCALE GENOMIC DNA]</scope>
    <source>
        <strain evidence="3 4">DSM 103792</strain>
    </source>
</reference>
<organism evidence="3 4">
    <name type="scientific">Permianibacter aggregans</name>
    <dbReference type="NCBI Taxonomy" id="1510150"/>
    <lineage>
        <taxon>Bacteria</taxon>
        <taxon>Pseudomonadati</taxon>
        <taxon>Pseudomonadota</taxon>
        <taxon>Gammaproteobacteria</taxon>
        <taxon>Pseudomonadales</taxon>
        <taxon>Pseudomonadaceae</taxon>
        <taxon>Permianibacter</taxon>
    </lineage>
</organism>
<dbReference type="Pfam" id="PF02033">
    <property type="entry name" value="RBFA"/>
    <property type="match status" value="1"/>
</dbReference>
<dbReference type="GO" id="GO:0030490">
    <property type="term" value="P:maturation of SSU-rRNA"/>
    <property type="evidence" value="ECO:0007669"/>
    <property type="project" value="UniProtKB-UniRule"/>
</dbReference>
<accession>A0A4R6US49</accession>
<dbReference type="AlphaFoldDB" id="A0A4R6US49"/>
<dbReference type="InterPro" id="IPR015946">
    <property type="entry name" value="KH_dom-like_a/b"/>
</dbReference>
<sequence>MGKEFSRTDRVAQEVQRELAMLLQREVKDPRVSMATVSAVKVSKDLLNAQVFVTFMGQDTPQQIDQAILALNKMAGFLRSMLAQRIRMRQLPRLQFAYDESLTRGRQLSSLIDRAIASDEARRDDSIYEEE</sequence>
<dbReference type="GO" id="GO:0043024">
    <property type="term" value="F:ribosomal small subunit binding"/>
    <property type="evidence" value="ECO:0007669"/>
    <property type="project" value="TreeGrafter"/>
</dbReference>
<gene>
    <name evidence="2" type="primary">rbfA</name>
    <name evidence="3" type="ORF">EV696_103286</name>
</gene>
<dbReference type="PANTHER" id="PTHR33515">
    <property type="entry name" value="RIBOSOME-BINDING FACTOR A, CHLOROPLASTIC-RELATED"/>
    <property type="match status" value="1"/>
</dbReference>
<keyword evidence="1 2" id="KW-0690">Ribosome biogenesis</keyword>
<dbReference type="GO" id="GO:0005829">
    <property type="term" value="C:cytosol"/>
    <property type="evidence" value="ECO:0007669"/>
    <property type="project" value="TreeGrafter"/>
</dbReference>
<dbReference type="HAMAP" id="MF_00003">
    <property type="entry name" value="RbfA"/>
    <property type="match status" value="1"/>
</dbReference>
<comment type="subunit">
    <text evidence="2">Monomer. Binds 30S ribosomal subunits, but not 50S ribosomal subunits or 70S ribosomes.</text>
</comment>
<dbReference type="InterPro" id="IPR023799">
    <property type="entry name" value="RbfA_dom_sf"/>
</dbReference>
<dbReference type="PANTHER" id="PTHR33515:SF1">
    <property type="entry name" value="RIBOSOME-BINDING FACTOR A, CHLOROPLASTIC-RELATED"/>
    <property type="match status" value="1"/>
</dbReference>
<evidence type="ECO:0000313" key="3">
    <source>
        <dbReference type="EMBL" id="TDQ49911.1"/>
    </source>
</evidence>
<dbReference type="OrthoDB" id="307788at2"/>
<evidence type="ECO:0000313" key="4">
    <source>
        <dbReference type="Proteomes" id="UP000295375"/>
    </source>
</evidence>
<dbReference type="EMBL" id="SNYM01000003">
    <property type="protein sequence ID" value="TDQ49911.1"/>
    <property type="molecule type" value="Genomic_DNA"/>
</dbReference>